<evidence type="ECO:0000313" key="12">
    <source>
        <dbReference type="Proteomes" id="UP000303847"/>
    </source>
</evidence>
<organism evidence="9 11">
    <name type="scientific">Brenneria nigrifluens DSM 30175 = ATCC 13028</name>
    <dbReference type="NCBI Taxonomy" id="1121120"/>
    <lineage>
        <taxon>Bacteria</taxon>
        <taxon>Pseudomonadati</taxon>
        <taxon>Pseudomonadota</taxon>
        <taxon>Gammaproteobacteria</taxon>
        <taxon>Enterobacterales</taxon>
        <taxon>Pectobacteriaceae</taxon>
        <taxon>Brenneria</taxon>
    </lineage>
</organism>
<evidence type="ECO:0000313" key="10">
    <source>
        <dbReference type="EMBL" id="QCR06173.1"/>
    </source>
</evidence>
<dbReference type="RefSeq" id="WP_009114536.1">
    <property type="nucleotide sequence ID" value="NZ_CP034036.1"/>
</dbReference>
<dbReference type="SUPFAM" id="SSF111369">
    <property type="entry name" value="HlyD-like secretion proteins"/>
    <property type="match status" value="1"/>
</dbReference>
<dbReference type="PANTHER" id="PTHR32347">
    <property type="entry name" value="EFFLUX SYSTEM COMPONENT YKNX-RELATED"/>
    <property type="match status" value="1"/>
</dbReference>
<dbReference type="Gene3D" id="1.10.287.470">
    <property type="entry name" value="Helix hairpin bin"/>
    <property type="match status" value="1"/>
</dbReference>
<evidence type="ECO:0000256" key="4">
    <source>
        <dbReference type="ARBA" id="ARBA00022989"/>
    </source>
</evidence>
<gene>
    <name evidence="9" type="ORF">DDT54_14325</name>
    <name evidence="10" type="ORF">EH206_19630</name>
</gene>
<evidence type="ECO:0000256" key="3">
    <source>
        <dbReference type="ARBA" id="ARBA00022692"/>
    </source>
</evidence>
<evidence type="ECO:0000256" key="2">
    <source>
        <dbReference type="ARBA" id="ARBA00004370"/>
    </source>
</evidence>
<evidence type="ECO:0000256" key="6">
    <source>
        <dbReference type="ARBA" id="ARBA00023136"/>
    </source>
</evidence>
<keyword evidence="6" id="KW-0472">Membrane</keyword>
<evidence type="ECO:0000259" key="8">
    <source>
        <dbReference type="Pfam" id="PF25940"/>
    </source>
</evidence>
<dbReference type="Gene3D" id="2.40.30.170">
    <property type="match status" value="1"/>
</dbReference>
<protein>
    <submittedName>
        <fullName evidence="10">HlyD family efflux transporter periplasmic adaptor subunit</fullName>
    </submittedName>
    <submittedName>
        <fullName evidence="9">RND transporter</fullName>
    </submittedName>
</protein>
<dbReference type="Proteomes" id="UP000295985">
    <property type="component" value="Unassembled WGS sequence"/>
</dbReference>
<evidence type="ECO:0000256" key="5">
    <source>
        <dbReference type="ARBA" id="ARBA00023054"/>
    </source>
</evidence>
<name>A0A2U1UPA8_9GAMM</name>
<keyword evidence="12" id="KW-1185">Reference proteome</keyword>
<dbReference type="InterPro" id="IPR058795">
    <property type="entry name" value="LcnD_C"/>
</dbReference>
<dbReference type="EMBL" id="CP034036">
    <property type="protein sequence ID" value="QCR06173.1"/>
    <property type="molecule type" value="Genomic_DNA"/>
</dbReference>
<dbReference type="Pfam" id="PF25940">
    <property type="entry name" value="LcnD_C"/>
    <property type="match status" value="1"/>
</dbReference>
<dbReference type="Proteomes" id="UP000303847">
    <property type="component" value="Chromosome"/>
</dbReference>
<accession>A0A2U1UPA8</accession>
<reference evidence="9 11" key="1">
    <citation type="submission" date="2018-04" db="EMBL/GenBank/DDBJ databases">
        <title>Brenneria corticis sp.nov.</title>
        <authorList>
            <person name="Li Y."/>
        </authorList>
    </citation>
    <scope>NUCLEOTIDE SEQUENCE [LARGE SCALE GENOMIC DNA]</scope>
    <source>
        <strain evidence="9 11">LMG 2694</strain>
    </source>
</reference>
<dbReference type="OrthoDB" id="6309232at2"/>
<sequence length="445" mass="48903">MTKDRITNKTMALSHRHFLLLPLLIPVAIAVGLLLVCPWADSPTPSSAREQWISVQPQVLENRLGLIGRIQAVQQKILTAPFDSFISEVLTHEGQQVESGQMLLRLDTAQVDIQLRQARIELLKAKREARQLQNWDSSIDVLRARRGVQSAHATLSNTQANLSDTRALFERGIVARIEVETLAQQEKNQQQDLLAAKEELRTVEARGTGEELRIAEMNLINAQAHYQAVSAQREEQELRAPFAGVVMRPVAPDSGKAIVVQPGQQVSQGTPLFVVAGLNRLQVLTQVEETDLYQLKVGMPVQITGDGFSGLILRGNVTSIGMQSNAAESQGAYYDVVVEMDRSLPESRQDIRLGMSAHLQVILHRNENGFAVPVEALSYGEDGKAYILWRPTSGEPMQKVAVTPGKAVAQGVEVSGIDAGEILVPRTHPDNLTSIEPMSINLESH</sequence>
<evidence type="ECO:0000256" key="7">
    <source>
        <dbReference type="SAM" id="Coils"/>
    </source>
</evidence>
<feature type="coiled-coil region" evidence="7">
    <location>
        <begin position="179"/>
        <end position="206"/>
    </location>
</feature>
<dbReference type="EMBL" id="QDKK01000023">
    <property type="protein sequence ID" value="PWC23519.1"/>
    <property type="molecule type" value="Genomic_DNA"/>
</dbReference>
<evidence type="ECO:0000256" key="1">
    <source>
        <dbReference type="ARBA" id="ARBA00004196"/>
    </source>
</evidence>
<dbReference type="InterPro" id="IPR050465">
    <property type="entry name" value="UPF0194_transport"/>
</dbReference>
<keyword evidence="5 7" id="KW-0175">Coiled coil</keyword>
<dbReference type="Gene3D" id="2.40.420.20">
    <property type="match status" value="1"/>
</dbReference>
<proteinExistence type="predicted"/>
<feature type="domain" description="LcnD-like C-terminal" evidence="8">
    <location>
        <begin position="280"/>
        <end position="363"/>
    </location>
</feature>
<dbReference type="PANTHER" id="PTHR32347:SF23">
    <property type="entry name" value="BLL5650 PROTEIN"/>
    <property type="match status" value="1"/>
</dbReference>
<evidence type="ECO:0000313" key="9">
    <source>
        <dbReference type="EMBL" id="PWC23519.1"/>
    </source>
</evidence>
<evidence type="ECO:0000313" key="11">
    <source>
        <dbReference type="Proteomes" id="UP000295985"/>
    </source>
</evidence>
<dbReference type="Gene3D" id="2.40.50.100">
    <property type="match status" value="1"/>
</dbReference>
<dbReference type="AlphaFoldDB" id="A0A2U1UPA8"/>
<keyword evidence="4" id="KW-1133">Transmembrane helix</keyword>
<dbReference type="GO" id="GO:0030313">
    <property type="term" value="C:cell envelope"/>
    <property type="evidence" value="ECO:0007669"/>
    <property type="project" value="UniProtKB-SubCell"/>
</dbReference>
<keyword evidence="3" id="KW-0812">Transmembrane</keyword>
<reference evidence="10 12" key="2">
    <citation type="submission" date="2018-11" db="EMBL/GenBank/DDBJ databases">
        <title>Genome sequences of Brenneria nigrifluens and Brenneria rubrifaciens.</title>
        <authorList>
            <person name="Poret-Peterson A.T."/>
            <person name="McClean A.E."/>
            <person name="Kluepfel D.A."/>
        </authorList>
    </citation>
    <scope>NUCLEOTIDE SEQUENCE [LARGE SCALE GENOMIC DNA]</scope>
    <source>
        <strain evidence="10 12">ATCC 13028</strain>
    </source>
</reference>
<comment type="subcellular location">
    <subcellularLocation>
        <location evidence="1">Cell envelope</location>
    </subcellularLocation>
    <subcellularLocation>
        <location evidence="2">Membrane</location>
    </subcellularLocation>
</comment>